<feature type="compositionally biased region" description="Polar residues" evidence="1">
    <location>
        <begin position="134"/>
        <end position="149"/>
    </location>
</feature>
<dbReference type="EMBL" id="JAVXUP010000788">
    <property type="protein sequence ID" value="KAK3020946.1"/>
    <property type="molecule type" value="Genomic_DNA"/>
</dbReference>
<dbReference type="PANTHER" id="PTHR34555">
    <property type="entry name" value="INTEGRAL MEMBRANE HEMOLYSIN-III-LIKE PROTEIN"/>
    <property type="match status" value="1"/>
</dbReference>
<organism evidence="2 3">
    <name type="scientific">Escallonia herrerae</name>
    <dbReference type="NCBI Taxonomy" id="1293975"/>
    <lineage>
        <taxon>Eukaryota</taxon>
        <taxon>Viridiplantae</taxon>
        <taxon>Streptophyta</taxon>
        <taxon>Embryophyta</taxon>
        <taxon>Tracheophyta</taxon>
        <taxon>Spermatophyta</taxon>
        <taxon>Magnoliopsida</taxon>
        <taxon>eudicotyledons</taxon>
        <taxon>Gunneridae</taxon>
        <taxon>Pentapetalae</taxon>
        <taxon>asterids</taxon>
        <taxon>campanulids</taxon>
        <taxon>Escalloniales</taxon>
        <taxon>Escalloniaceae</taxon>
        <taxon>Escallonia</taxon>
    </lineage>
</organism>
<protein>
    <submittedName>
        <fullName evidence="2">Uncharacterized protein</fullName>
    </submittedName>
</protein>
<feature type="region of interest" description="Disordered" evidence="1">
    <location>
        <begin position="130"/>
        <end position="152"/>
    </location>
</feature>
<comment type="caution">
    <text evidence="2">The sequence shown here is derived from an EMBL/GenBank/DDBJ whole genome shotgun (WGS) entry which is preliminary data.</text>
</comment>
<dbReference type="PANTHER" id="PTHR34555:SF1">
    <property type="entry name" value="INTEGRAL MEMBRANE HEMOLYSIN-III-LIKE PROTEIN"/>
    <property type="match status" value="1"/>
</dbReference>
<evidence type="ECO:0000313" key="2">
    <source>
        <dbReference type="EMBL" id="KAK3020946.1"/>
    </source>
</evidence>
<accession>A0AA88W4E9</accession>
<evidence type="ECO:0000313" key="3">
    <source>
        <dbReference type="Proteomes" id="UP001188597"/>
    </source>
</evidence>
<gene>
    <name evidence="2" type="ORF">RJ639_046602</name>
</gene>
<sequence>MDVTAGVMHLLHNNPLGEGLSKADNGWEKWRHNGYENFDVEKQKLTRNGSSHLEHRLMVDSKFSEYGMACNETGLPKHDMQMAVPVAAKKIALDDLQNQIIMVPKSVGSSFSSKESAPSIEQVKVAGTERPDCSVSSPHQQFPTSNSANGHLVYVRRKPEAELGKSSTCDKTSNYAGCPQPADDSIPQKPQMNDSKVCMAEDAAISRASSECFSPKELSVPLPLGKSTNTSPPADSNYLRVSSSINSLEERSRRLQNLLELLDQSDQDEYVQMLRSLSSVELSRHAVELEKRSIQLSLEEGHEQCERPVNMTMIKIKL</sequence>
<reference evidence="2" key="1">
    <citation type="submission" date="2022-12" db="EMBL/GenBank/DDBJ databases">
        <title>Draft genome assemblies for two species of Escallonia (Escalloniales).</title>
        <authorList>
            <person name="Chanderbali A."/>
            <person name="Dervinis C."/>
            <person name="Anghel I."/>
            <person name="Soltis D."/>
            <person name="Soltis P."/>
            <person name="Zapata F."/>
        </authorList>
    </citation>
    <scope>NUCLEOTIDE SEQUENCE</scope>
    <source>
        <strain evidence="2">UCBG64.0493</strain>
        <tissue evidence="2">Leaf</tissue>
    </source>
</reference>
<dbReference type="AlphaFoldDB" id="A0AA88W4E9"/>
<proteinExistence type="predicted"/>
<keyword evidence="3" id="KW-1185">Reference proteome</keyword>
<evidence type="ECO:0000256" key="1">
    <source>
        <dbReference type="SAM" id="MobiDB-lite"/>
    </source>
</evidence>
<name>A0AA88W4E9_9ASTE</name>
<dbReference type="Proteomes" id="UP001188597">
    <property type="component" value="Unassembled WGS sequence"/>
</dbReference>